<dbReference type="Proteomes" id="UP000243519">
    <property type="component" value="Unassembled WGS sequence"/>
</dbReference>
<evidence type="ECO:0000313" key="3">
    <source>
        <dbReference type="Proteomes" id="UP000243519"/>
    </source>
</evidence>
<comment type="caution">
    <text evidence="2">The sequence shown here is derived from an EMBL/GenBank/DDBJ whole genome shotgun (WGS) entry which is preliminary data.</text>
</comment>
<protein>
    <submittedName>
        <fullName evidence="2">Uncharacterized protein</fullName>
    </submittedName>
</protein>
<organism evidence="2 3">
    <name type="scientific">Trichophyton violaceum</name>
    <dbReference type="NCBI Taxonomy" id="34388"/>
    <lineage>
        <taxon>Eukaryota</taxon>
        <taxon>Fungi</taxon>
        <taxon>Dikarya</taxon>
        <taxon>Ascomycota</taxon>
        <taxon>Pezizomycotina</taxon>
        <taxon>Eurotiomycetes</taxon>
        <taxon>Eurotiomycetidae</taxon>
        <taxon>Onygenales</taxon>
        <taxon>Arthrodermataceae</taxon>
        <taxon>Trichophyton</taxon>
    </lineage>
</organism>
<accession>A0A178FJ84</accession>
<gene>
    <name evidence="2" type="ORF">A7D00_4409</name>
</gene>
<proteinExistence type="predicted"/>
<dbReference type="EMBL" id="LHPN01000006">
    <property type="protein sequence ID" value="OAL71507.1"/>
    <property type="molecule type" value="Genomic_DNA"/>
</dbReference>
<keyword evidence="3" id="KW-1185">Reference proteome</keyword>
<name>A0A178FJ84_TRIVO</name>
<evidence type="ECO:0000313" key="2">
    <source>
        <dbReference type="EMBL" id="OAL71507.1"/>
    </source>
</evidence>
<dbReference type="AlphaFoldDB" id="A0A178FJ84"/>
<feature type="region of interest" description="Disordered" evidence="1">
    <location>
        <begin position="52"/>
        <end position="77"/>
    </location>
</feature>
<sequence length="233" mass="25312">MPASSASASASSSTHLPRPTFTTRTPFFIIANVRAFSRWCALPPASKVVNRHPQRPLRPLGHRLPDLPQPDDAQQPAARVLRRRRHGALDVVEVAAPQRAHRVLAQARAAEARQQQEQRQVGRRVVGGARPVAVPDPARGQGGRVLALVAVVDGGDQPQRARQMRDQAVVQRRQVVRQRVVGPEDRLDGAVAAAGLELADQLGQRQRAVVEHLQARGQLGPALRVAADRVAHV</sequence>
<evidence type="ECO:0000256" key="1">
    <source>
        <dbReference type="SAM" id="MobiDB-lite"/>
    </source>
</evidence>
<reference evidence="2 3" key="1">
    <citation type="submission" date="2016-05" db="EMBL/GenBank/DDBJ databases">
        <title>Genome sequencing of Trichophyton violaceum CMCC(F)T3l isolated from hair.</title>
        <authorList>
            <person name="Zhan P."/>
            <person name="Tao Y."/>
            <person name="Liu W."/>
        </authorList>
    </citation>
    <scope>NUCLEOTIDE SEQUENCE [LARGE SCALE GENOMIC DNA]</scope>
    <source>
        <strain evidence="3">CMCC(F)T3l</strain>
    </source>
</reference>